<evidence type="ECO:0000256" key="3">
    <source>
        <dbReference type="ARBA" id="ARBA00022692"/>
    </source>
</evidence>
<dbReference type="Gene3D" id="1.20.1070.10">
    <property type="entry name" value="Rhodopsin 7-helix transmembrane proteins"/>
    <property type="match status" value="1"/>
</dbReference>
<keyword evidence="5 10" id="KW-1133">Transmembrane helix</keyword>
<feature type="transmembrane region" description="Helical" evidence="10">
    <location>
        <begin position="71"/>
        <end position="88"/>
    </location>
</feature>
<comment type="caution">
    <text evidence="12">The sequence shown here is derived from an EMBL/GenBank/DDBJ whole genome shotgun (WGS) entry which is preliminary data.</text>
</comment>
<accession>A0AAV6ZAI3</accession>
<dbReference type="AlphaFoldDB" id="A0AAV6ZAI3"/>
<keyword evidence="13" id="KW-1185">Reference proteome</keyword>
<dbReference type="EMBL" id="WNYA01002323">
    <property type="protein sequence ID" value="KAG8544394.1"/>
    <property type="molecule type" value="Genomic_DNA"/>
</dbReference>
<feature type="transmembrane region" description="Helical" evidence="10">
    <location>
        <begin position="25"/>
        <end position="51"/>
    </location>
</feature>
<keyword evidence="2" id="KW-1003">Cell membrane</keyword>
<keyword evidence="6" id="KW-0297">G-protein coupled receptor</keyword>
<feature type="domain" description="G-protein coupled receptors family 1 profile" evidence="11">
    <location>
        <begin position="41"/>
        <end position="288"/>
    </location>
</feature>
<evidence type="ECO:0000313" key="13">
    <source>
        <dbReference type="Proteomes" id="UP000824782"/>
    </source>
</evidence>
<keyword evidence="4" id="KW-0552">Olfaction</keyword>
<evidence type="ECO:0000256" key="6">
    <source>
        <dbReference type="ARBA" id="ARBA00023040"/>
    </source>
</evidence>
<evidence type="ECO:0000259" key="11">
    <source>
        <dbReference type="PROSITE" id="PS50262"/>
    </source>
</evidence>
<dbReference type="Pfam" id="PF13853">
    <property type="entry name" value="7tm_4"/>
    <property type="match status" value="1"/>
</dbReference>
<evidence type="ECO:0000256" key="1">
    <source>
        <dbReference type="ARBA" id="ARBA00004651"/>
    </source>
</evidence>
<keyword evidence="9" id="KW-0807">Transducer</keyword>
<feature type="transmembrane region" description="Helical" evidence="10">
    <location>
        <begin position="237"/>
        <end position="261"/>
    </location>
</feature>
<gene>
    <name evidence="12" type="ORF">GDO81_022572</name>
</gene>
<evidence type="ECO:0000256" key="7">
    <source>
        <dbReference type="ARBA" id="ARBA00023136"/>
    </source>
</evidence>
<evidence type="ECO:0000256" key="4">
    <source>
        <dbReference type="ARBA" id="ARBA00022725"/>
    </source>
</evidence>
<comment type="subcellular location">
    <subcellularLocation>
        <location evidence="1">Cell membrane</location>
        <topology evidence="1">Multi-pass membrane protein</topology>
    </subcellularLocation>
</comment>
<dbReference type="FunFam" id="1.20.1070.10:FF:000015">
    <property type="entry name" value="Olfactory receptor"/>
    <property type="match status" value="1"/>
</dbReference>
<dbReference type="PRINTS" id="PR00245">
    <property type="entry name" value="OLFACTORYR"/>
</dbReference>
<dbReference type="PRINTS" id="PR00237">
    <property type="entry name" value="GPCRRHODOPSN"/>
</dbReference>
<dbReference type="InterPro" id="IPR050516">
    <property type="entry name" value="Olfactory_GPCR"/>
</dbReference>
<reference evidence="12" key="1">
    <citation type="thesis" date="2020" institute="ProQuest LLC" country="789 East Eisenhower Parkway, Ann Arbor, MI, USA">
        <title>Comparative Genomics and Chromosome Evolution.</title>
        <authorList>
            <person name="Mudd A.B."/>
        </authorList>
    </citation>
    <scope>NUCLEOTIDE SEQUENCE</scope>
    <source>
        <strain evidence="12">237g6f4</strain>
        <tissue evidence="12">Blood</tissue>
    </source>
</reference>
<keyword evidence="8" id="KW-0675">Receptor</keyword>
<keyword evidence="4" id="KW-0716">Sensory transduction</keyword>
<evidence type="ECO:0000256" key="8">
    <source>
        <dbReference type="ARBA" id="ARBA00023170"/>
    </source>
</evidence>
<dbReference type="InterPro" id="IPR017452">
    <property type="entry name" value="GPCR_Rhodpsn_7TM"/>
</dbReference>
<feature type="transmembrane region" description="Helical" evidence="10">
    <location>
        <begin position="139"/>
        <end position="166"/>
    </location>
</feature>
<evidence type="ECO:0000313" key="12">
    <source>
        <dbReference type="EMBL" id="KAG8544394.1"/>
    </source>
</evidence>
<feature type="transmembrane region" description="Helical" evidence="10">
    <location>
        <begin position="204"/>
        <end position="225"/>
    </location>
</feature>
<dbReference type="PROSITE" id="PS50262">
    <property type="entry name" value="G_PROTEIN_RECEP_F1_2"/>
    <property type="match status" value="1"/>
</dbReference>
<evidence type="ECO:0000256" key="2">
    <source>
        <dbReference type="ARBA" id="ARBA00022475"/>
    </source>
</evidence>
<dbReference type="SUPFAM" id="SSF81321">
    <property type="entry name" value="Family A G protein-coupled receptor-like"/>
    <property type="match status" value="1"/>
</dbReference>
<proteinExistence type="predicted"/>
<dbReference type="CDD" id="cd13954">
    <property type="entry name" value="7tmA_OR"/>
    <property type="match status" value="1"/>
</dbReference>
<dbReference type="Proteomes" id="UP000824782">
    <property type="component" value="Unassembled WGS sequence"/>
</dbReference>
<keyword evidence="3 10" id="KW-0812">Transmembrane</keyword>
<sequence>MNIFNGSIEDGLFLLGFYEYPRLQILLFLIFLTLYLLCLLENIILILIIYVDSQLHTPMYFFLSNLSFVDISFPSIIVPKFLLTFLNIRSMSKIQCVSQFYLYSVFQCNEILILMVMSYDRYVAICNPLHYHMVLSRKTISLLLAMTWFASLLFPTPNIYMILLWFPFCKDPIIDHLFCDLEPLLKLLCGDLTQMRFLMQIDGALITGPSILLTLTSYIFIILVILKIKSSEGRFKAFSTCSSHISVIIMLYLSLVCVYFLPQNQTRNAKSASLLNTLMIPMLNPLLYSLRNREVKVAFQRCVSKIVEGTFFKKFRK</sequence>
<name>A0AAV6ZAI3_ENGPU</name>
<evidence type="ECO:0000256" key="5">
    <source>
        <dbReference type="ARBA" id="ARBA00022989"/>
    </source>
</evidence>
<organism evidence="12 13">
    <name type="scientific">Engystomops pustulosus</name>
    <name type="common">Tungara frog</name>
    <name type="synonym">Physalaemus pustulosus</name>
    <dbReference type="NCBI Taxonomy" id="76066"/>
    <lineage>
        <taxon>Eukaryota</taxon>
        <taxon>Metazoa</taxon>
        <taxon>Chordata</taxon>
        <taxon>Craniata</taxon>
        <taxon>Vertebrata</taxon>
        <taxon>Euteleostomi</taxon>
        <taxon>Amphibia</taxon>
        <taxon>Batrachia</taxon>
        <taxon>Anura</taxon>
        <taxon>Neobatrachia</taxon>
        <taxon>Hyloidea</taxon>
        <taxon>Leptodactylidae</taxon>
        <taxon>Leiuperinae</taxon>
        <taxon>Engystomops</taxon>
    </lineage>
</organism>
<dbReference type="PANTHER" id="PTHR26452">
    <property type="entry name" value="OLFACTORY RECEPTOR"/>
    <property type="match status" value="1"/>
</dbReference>
<dbReference type="GO" id="GO:0004930">
    <property type="term" value="F:G protein-coupled receptor activity"/>
    <property type="evidence" value="ECO:0007669"/>
    <property type="project" value="UniProtKB-KW"/>
</dbReference>
<keyword evidence="7 10" id="KW-0472">Membrane</keyword>
<evidence type="ECO:0000256" key="10">
    <source>
        <dbReference type="SAM" id="Phobius"/>
    </source>
</evidence>
<dbReference type="GO" id="GO:0005886">
    <property type="term" value="C:plasma membrane"/>
    <property type="evidence" value="ECO:0007669"/>
    <property type="project" value="UniProtKB-SubCell"/>
</dbReference>
<feature type="transmembrane region" description="Helical" evidence="10">
    <location>
        <begin position="100"/>
        <end position="119"/>
    </location>
</feature>
<evidence type="ECO:0000256" key="9">
    <source>
        <dbReference type="ARBA" id="ARBA00023224"/>
    </source>
</evidence>
<dbReference type="InterPro" id="IPR000276">
    <property type="entry name" value="GPCR_Rhodpsn"/>
</dbReference>
<protein>
    <recommendedName>
        <fullName evidence="11">G-protein coupled receptors family 1 profile domain-containing protein</fullName>
    </recommendedName>
</protein>
<dbReference type="GO" id="GO:0004984">
    <property type="term" value="F:olfactory receptor activity"/>
    <property type="evidence" value="ECO:0007669"/>
    <property type="project" value="InterPro"/>
</dbReference>
<dbReference type="InterPro" id="IPR000725">
    <property type="entry name" value="Olfact_rcpt"/>
</dbReference>